<dbReference type="InterPro" id="IPR036390">
    <property type="entry name" value="WH_DNA-bd_sf"/>
</dbReference>
<gene>
    <name evidence="5" type="ORF">LKD22_12085</name>
</gene>
<dbReference type="AlphaFoldDB" id="A0AAW4W6R4"/>
<keyword evidence="6" id="KW-1185">Reference proteome</keyword>
<keyword evidence="2" id="KW-0238">DNA-binding</keyword>
<organism evidence="5 6">
    <name type="scientific">Agathobaculum butyriciproducens</name>
    <dbReference type="NCBI Taxonomy" id="1628085"/>
    <lineage>
        <taxon>Bacteria</taxon>
        <taxon>Bacillati</taxon>
        <taxon>Bacillota</taxon>
        <taxon>Clostridia</taxon>
        <taxon>Eubacteriales</taxon>
        <taxon>Butyricicoccaceae</taxon>
        <taxon>Agathobaculum</taxon>
    </lineage>
</organism>
<evidence type="ECO:0000256" key="1">
    <source>
        <dbReference type="ARBA" id="ARBA00023015"/>
    </source>
</evidence>
<dbReference type="PANTHER" id="PTHR30146">
    <property type="entry name" value="LACI-RELATED TRANSCRIPTIONAL REPRESSOR"/>
    <property type="match status" value="1"/>
</dbReference>
<dbReference type="RefSeq" id="WP_227601220.1">
    <property type="nucleotide sequence ID" value="NZ_JAJEPX010000063.1"/>
</dbReference>
<dbReference type="Gene3D" id="3.40.50.2300">
    <property type="match status" value="2"/>
</dbReference>
<dbReference type="InterPro" id="IPR046335">
    <property type="entry name" value="LacI/GalR-like_sensor"/>
</dbReference>
<dbReference type="Pfam" id="PF00392">
    <property type="entry name" value="GntR"/>
    <property type="match status" value="1"/>
</dbReference>
<name>A0AAW4W6R4_9FIRM</name>
<dbReference type="GO" id="GO:0000976">
    <property type="term" value="F:transcription cis-regulatory region binding"/>
    <property type="evidence" value="ECO:0007669"/>
    <property type="project" value="TreeGrafter"/>
</dbReference>
<proteinExistence type="predicted"/>
<dbReference type="InterPro" id="IPR033532">
    <property type="entry name" value="AraR_ligand_bind_dom"/>
</dbReference>
<dbReference type="Gene3D" id="1.10.10.10">
    <property type="entry name" value="Winged helix-like DNA-binding domain superfamily/Winged helix DNA-binding domain"/>
    <property type="match status" value="1"/>
</dbReference>
<protein>
    <submittedName>
        <fullName evidence="5">GntR family transcriptional regulator</fullName>
    </submittedName>
</protein>
<evidence type="ECO:0000259" key="4">
    <source>
        <dbReference type="PROSITE" id="PS50949"/>
    </source>
</evidence>
<keyword evidence="1" id="KW-0805">Transcription regulation</keyword>
<dbReference type="CDD" id="cd07377">
    <property type="entry name" value="WHTH_GntR"/>
    <property type="match status" value="1"/>
</dbReference>
<dbReference type="SUPFAM" id="SSF46785">
    <property type="entry name" value="Winged helix' DNA-binding domain"/>
    <property type="match status" value="1"/>
</dbReference>
<dbReference type="Proteomes" id="UP001298753">
    <property type="component" value="Unassembled WGS sequence"/>
</dbReference>
<dbReference type="InterPro" id="IPR036388">
    <property type="entry name" value="WH-like_DNA-bd_sf"/>
</dbReference>
<evidence type="ECO:0000256" key="2">
    <source>
        <dbReference type="ARBA" id="ARBA00023125"/>
    </source>
</evidence>
<evidence type="ECO:0000256" key="3">
    <source>
        <dbReference type="ARBA" id="ARBA00023163"/>
    </source>
</evidence>
<evidence type="ECO:0000313" key="5">
    <source>
        <dbReference type="EMBL" id="MCC2177848.1"/>
    </source>
</evidence>
<dbReference type="SUPFAM" id="SSF53822">
    <property type="entry name" value="Periplasmic binding protein-like I"/>
    <property type="match status" value="1"/>
</dbReference>
<dbReference type="PROSITE" id="PS50949">
    <property type="entry name" value="HTH_GNTR"/>
    <property type="match status" value="1"/>
</dbReference>
<dbReference type="PRINTS" id="PR00035">
    <property type="entry name" value="HTHGNTR"/>
</dbReference>
<dbReference type="InterPro" id="IPR028082">
    <property type="entry name" value="Peripla_BP_I"/>
</dbReference>
<keyword evidence="3" id="KW-0804">Transcription</keyword>
<dbReference type="EMBL" id="JAJEPX010000063">
    <property type="protein sequence ID" value="MCC2177848.1"/>
    <property type="molecule type" value="Genomic_DNA"/>
</dbReference>
<dbReference type="CDD" id="cd01541">
    <property type="entry name" value="PBP1_AraR"/>
    <property type="match status" value="1"/>
</dbReference>
<reference evidence="5 6" key="1">
    <citation type="submission" date="2021-10" db="EMBL/GenBank/DDBJ databases">
        <title>Anaerobic single-cell dispensing facilitates the cultivation of human gut bacteria.</title>
        <authorList>
            <person name="Afrizal A."/>
        </authorList>
    </citation>
    <scope>NUCLEOTIDE SEQUENCE [LARGE SCALE GENOMIC DNA]</scope>
    <source>
        <strain evidence="5 6">CLA-AA-H270</strain>
    </source>
</reference>
<comment type="caution">
    <text evidence="5">The sequence shown here is derived from an EMBL/GenBank/DDBJ whole genome shotgun (WGS) entry which is preliminary data.</text>
</comment>
<dbReference type="PANTHER" id="PTHR30146:SF150">
    <property type="entry name" value="ARABINOSE METABOLISM TRANSCRIPTIONAL REPRESSOR"/>
    <property type="match status" value="1"/>
</dbReference>
<dbReference type="FunFam" id="1.10.10.10:FF:000079">
    <property type="entry name" value="GntR family transcriptional regulator"/>
    <property type="match status" value="1"/>
</dbReference>
<dbReference type="GeneID" id="98661474"/>
<sequence>MAQPKYQLLQQWLRDQINSGEYTANQQIPTELELAEQFGYSRQTIRQAISGLEQEGLLKRTPGRGTFVCQQNAGRVNRSESRTRRVGVLTTYLDDYIFPGIINGIERVLSRHDYLFTLGLTHNKTLNEATALQKLLAAGVDGLIIEGTKTALPTPNEGILQSFRDAGIPMVFINGCYDGANDSYVLTDDVQSGELLTQHLIDRGHTQIGGIFKSDDIQGVKRYEGVVKGMQKNDGHIKDDCILWYTTEDVRYLFEGSMDEMILKRLADSTAVVCYNDEIAAKLIDVLRRAGKRVPDDLSVVGFDNSPFAGSQLYNLTTVTYPAADIGETAANVLMRCLEDPEHREHIKIKPNIVERGSVRCLK</sequence>
<feature type="domain" description="HTH gntR-type" evidence="4">
    <location>
        <begin position="3"/>
        <end position="71"/>
    </location>
</feature>
<dbReference type="GO" id="GO:0003700">
    <property type="term" value="F:DNA-binding transcription factor activity"/>
    <property type="evidence" value="ECO:0007669"/>
    <property type="project" value="InterPro"/>
</dbReference>
<evidence type="ECO:0000313" key="6">
    <source>
        <dbReference type="Proteomes" id="UP001298753"/>
    </source>
</evidence>
<dbReference type="Pfam" id="PF13377">
    <property type="entry name" value="Peripla_BP_3"/>
    <property type="match status" value="1"/>
</dbReference>
<accession>A0AAW4W6R4</accession>
<dbReference type="InterPro" id="IPR000524">
    <property type="entry name" value="Tscrpt_reg_HTH_GntR"/>
</dbReference>
<dbReference type="SMART" id="SM00345">
    <property type="entry name" value="HTH_GNTR"/>
    <property type="match status" value="1"/>
</dbReference>